<dbReference type="AlphaFoldDB" id="E0SJG1"/>
<protein>
    <submittedName>
        <fullName evidence="1">Uncharacterized protein</fullName>
    </submittedName>
</protein>
<dbReference type="HOGENOM" id="CLU_3355841_0_0_6"/>
<name>E0SJG1_DICD3</name>
<organism evidence="1 2">
    <name type="scientific">Dickeya dadantii (strain 3937)</name>
    <name type="common">Erwinia chrysanthemi (strain 3937)</name>
    <dbReference type="NCBI Taxonomy" id="198628"/>
    <lineage>
        <taxon>Bacteria</taxon>
        <taxon>Pseudomonadati</taxon>
        <taxon>Pseudomonadota</taxon>
        <taxon>Gammaproteobacteria</taxon>
        <taxon>Enterobacterales</taxon>
        <taxon>Pectobacteriaceae</taxon>
        <taxon>Dickeya</taxon>
    </lineage>
</organism>
<proteinExistence type="predicted"/>
<gene>
    <name evidence="1" type="ordered locus">Dda3937_02769</name>
</gene>
<dbReference type="Proteomes" id="UP000006859">
    <property type="component" value="Chromosome"/>
</dbReference>
<reference evidence="1 2" key="1">
    <citation type="journal article" date="2011" name="J. Bacteriol.">
        <title>Genome sequence of the plant-pathogenic bacterium Dickeya dadantii 3937.</title>
        <authorList>
            <person name="Glasner J.D."/>
            <person name="Yang C.H."/>
            <person name="Reverchon S."/>
            <person name="Hugouvieux-Cotte-Pattat N."/>
            <person name="Condemine G."/>
            <person name="Bohin J.P."/>
            <person name="Van Gijsegem F."/>
            <person name="Yang S."/>
            <person name="Franza T."/>
            <person name="Expert D."/>
            <person name="Plunkett G. III"/>
            <person name="San Francisco M.J."/>
            <person name="Charkowski A.O."/>
            <person name="Py B."/>
            <person name="Bell K."/>
            <person name="Rauscher L."/>
            <person name="Rodriguez-Palenzuela P."/>
            <person name="Toussaint A."/>
            <person name="Holeva M.C."/>
            <person name="He S.Y."/>
            <person name="Douet V."/>
            <person name="Boccara M."/>
            <person name="Blanco C."/>
            <person name="Toth I."/>
            <person name="Anderson B.D."/>
            <person name="Biehl B.S."/>
            <person name="Mau B."/>
            <person name="Flynn S.M."/>
            <person name="Barras F."/>
            <person name="Lindeberg M."/>
            <person name="Birch P.R."/>
            <person name="Tsuyumu S."/>
            <person name="Shi X."/>
            <person name="Hibbing M."/>
            <person name="Yap M.N."/>
            <person name="Carpentier M."/>
            <person name="Dassa E."/>
            <person name="Umehara M."/>
            <person name="Kim J.F."/>
            <person name="Rusch M."/>
            <person name="Soni P."/>
            <person name="Mayhew G.F."/>
            <person name="Fouts D.E."/>
            <person name="Gill S.R."/>
            <person name="Blattner F.R."/>
            <person name="Keen N.T."/>
            <person name="Perna N.T."/>
        </authorList>
    </citation>
    <scope>NUCLEOTIDE SEQUENCE [LARGE SCALE GENOMIC DNA]</scope>
    <source>
        <strain evidence="1 2">3937</strain>
    </source>
</reference>
<evidence type="ECO:0000313" key="1">
    <source>
        <dbReference type="EMBL" id="ADM99135.1"/>
    </source>
</evidence>
<keyword evidence="2" id="KW-1185">Reference proteome</keyword>
<dbReference type="EMBL" id="CP002038">
    <property type="protein sequence ID" value="ADM99135.1"/>
    <property type="molecule type" value="Genomic_DNA"/>
</dbReference>
<dbReference type="STRING" id="198628.Dda3937_02769"/>
<sequence length="36" mass="4371">MQNLRNFLLTFQHKSLFAQWMPFFREVCATFCSNLT</sequence>
<accession>E0SJG1</accession>
<evidence type="ECO:0000313" key="2">
    <source>
        <dbReference type="Proteomes" id="UP000006859"/>
    </source>
</evidence>
<dbReference type="KEGG" id="ddd:Dda3937_02769"/>